<accession>A0A5E7V5L5</accession>
<dbReference type="OrthoDB" id="6725579at2"/>
<sequence length="654" mass="73229">MSDTSRVIPFVSRSNRTASVNVQNFIVHMKKCFVGTEAEWGAVRWPGLGFSKLGCKSVRIPQQMIMDIHFMSFAKAYVLHRRLIDPRVNTAQMGIMFRSLEAAMVKAHGFGSMHLCTIADLDEAAQVAQDHYSRDTAYGTGLYLMNLAQFLSSNFMCGQNLKDWVSPQPRPLDMCNSTSREGEESRSKKLPGEEELDAIAEIFASNPTNPKDLFTTSAFALLMCAPSRANEILALRADAEVEEEDRDGVLRYGWRFYSSKGFGADIKWIPSSMEGIAKEAFKRMLALSSEARALALWLEEHTHEFFRHEMCPDVEEDKPLSLNELTEALGHKFSRRTDAGTFAASRKLSAADGAYTLKTLCEHLRTKLPPGFPWFDKAKGVKYSNCIFSILGNQLHARSLTSPVTLQKVQVSALWGDLGPRNTVGNHHSVFDRYGYQHPSGRPYKLTTHQPRHLLNTIAQRGGLSNLVLAKWSGRANIRSNQVYNHVSNAEVFEKLRELRTMGQNANSEGLHEVRMPVDGDDVLIYREGAAHITEFGYCVHNFVISPCTKFRDCINCTEQICIKGHEANRERLAIRLDKLERVLAVASEGESRGEYGADKWVTHHVNTIQRIKSLLALMGNSAIADGALIKLRGADFSQLTRVFHRIGAGSLDK</sequence>
<gene>
    <name evidence="2" type="ORF">PS938_04535</name>
</gene>
<feature type="region of interest" description="Disordered" evidence="1">
    <location>
        <begin position="172"/>
        <end position="191"/>
    </location>
</feature>
<name>A0A5E7V5L5_PSEFL</name>
<dbReference type="GO" id="GO:0003677">
    <property type="term" value="F:DNA binding"/>
    <property type="evidence" value="ECO:0007669"/>
    <property type="project" value="InterPro"/>
</dbReference>
<reference evidence="2 3" key="1">
    <citation type="submission" date="2019-09" db="EMBL/GenBank/DDBJ databases">
        <authorList>
            <person name="Chandra G."/>
            <person name="Truman W A."/>
        </authorList>
    </citation>
    <scope>NUCLEOTIDE SEQUENCE [LARGE SCALE GENOMIC DNA]</scope>
    <source>
        <strain evidence="2">PS938</strain>
    </source>
</reference>
<dbReference type="EMBL" id="CABVJE010000022">
    <property type="protein sequence ID" value="VVQ18215.1"/>
    <property type="molecule type" value="Genomic_DNA"/>
</dbReference>
<evidence type="ECO:0000313" key="2">
    <source>
        <dbReference type="EMBL" id="VVQ18215.1"/>
    </source>
</evidence>
<evidence type="ECO:0000256" key="1">
    <source>
        <dbReference type="SAM" id="MobiDB-lite"/>
    </source>
</evidence>
<dbReference type="Proteomes" id="UP000327191">
    <property type="component" value="Unassembled WGS sequence"/>
</dbReference>
<proteinExistence type="predicted"/>
<protein>
    <recommendedName>
        <fullName evidence="4">Integrase</fullName>
    </recommendedName>
</protein>
<evidence type="ECO:0008006" key="4">
    <source>
        <dbReference type="Google" id="ProtNLM"/>
    </source>
</evidence>
<dbReference type="InterPro" id="IPR011010">
    <property type="entry name" value="DNA_brk_join_enz"/>
</dbReference>
<feature type="compositionally biased region" description="Basic and acidic residues" evidence="1">
    <location>
        <begin position="180"/>
        <end position="191"/>
    </location>
</feature>
<organism evidence="2 3">
    <name type="scientific">Pseudomonas fluorescens</name>
    <dbReference type="NCBI Taxonomy" id="294"/>
    <lineage>
        <taxon>Bacteria</taxon>
        <taxon>Pseudomonadati</taxon>
        <taxon>Pseudomonadota</taxon>
        <taxon>Gammaproteobacteria</taxon>
        <taxon>Pseudomonadales</taxon>
        <taxon>Pseudomonadaceae</taxon>
        <taxon>Pseudomonas</taxon>
    </lineage>
</organism>
<dbReference type="SUPFAM" id="SSF56349">
    <property type="entry name" value="DNA breaking-rejoining enzymes"/>
    <property type="match status" value="1"/>
</dbReference>
<dbReference type="AlphaFoldDB" id="A0A5E7V5L5"/>
<dbReference type="RefSeq" id="WP_150673760.1">
    <property type="nucleotide sequence ID" value="NZ_CABVJE010000022.1"/>
</dbReference>
<evidence type="ECO:0000313" key="3">
    <source>
        <dbReference type="Proteomes" id="UP000327191"/>
    </source>
</evidence>